<feature type="region of interest" description="Disordered" evidence="1">
    <location>
        <begin position="63"/>
        <end position="151"/>
    </location>
</feature>
<feature type="compositionally biased region" description="Basic and acidic residues" evidence="1">
    <location>
        <begin position="116"/>
        <end position="149"/>
    </location>
</feature>
<dbReference type="OrthoDB" id="3647295at2759"/>
<comment type="caution">
    <text evidence="2">The sequence shown here is derived from an EMBL/GenBank/DDBJ whole genome shotgun (WGS) entry which is preliminary data.</text>
</comment>
<protein>
    <submittedName>
        <fullName evidence="2">Uncharacterized protein</fullName>
    </submittedName>
</protein>
<feature type="region of interest" description="Disordered" evidence="1">
    <location>
        <begin position="185"/>
        <end position="207"/>
    </location>
</feature>
<feature type="region of interest" description="Disordered" evidence="1">
    <location>
        <begin position="1"/>
        <end position="30"/>
    </location>
</feature>
<dbReference type="Proteomes" id="UP000033647">
    <property type="component" value="Unassembled WGS sequence"/>
</dbReference>
<dbReference type="EMBL" id="LAFY01000533">
    <property type="protein sequence ID" value="KJX97157.1"/>
    <property type="molecule type" value="Genomic_DNA"/>
</dbReference>
<keyword evidence="3" id="KW-1185">Reference proteome</keyword>
<sequence length="566" mass="63837">MPQQIEAAGSHSSSSEYEDEDEFFEESAGTDAKYRVAGNVTDHPANQSKNIESMASIASVLLPLRRSRRRGTGATTELNSSKKPEQVQGDEIEDLTLGSEEAQKSMKRALPEAEFDDMRVRGDGGDPAKKAKPRDDEHNRRDLGDKKTSTLESLLMPAIDQRQTEKFEGEQAVYFNGRKINGTRPSWGLGEGNNSGRVAHGSEDPRADLLKYPKDDFELEQVRSLEHIRGQLWPAGQVDQGRTIDRQNERTAVQATVKKKMKSMSTICADLAREWSERYGLNRKAATVFVKEPLEELRTLYQQFFGAKHWKRALLERRKCPEPWILADSHVLRSLIAGFIYTEVFTKTVPWDISESLTAAGGANLKYGQEAMLDKGYHLDEFFKKWAWKMVEDKTFQDDVIKPYANNLAAQLALALTPHLIKARQNQTRAELESDVVPDNGEETTHTVAFDTEWVDEIEELIFDALVFKEKIDSYHEISYEYTWSVPGALLDPLWPGIRAIPDGRYSGGEAFQLVMTLAQARRWPAHRPLPTKGIKRTAEDAELVTASNLKNGRLQIPGKVSEQDA</sequence>
<evidence type="ECO:0000313" key="3">
    <source>
        <dbReference type="Proteomes" id="UP000033647"/>
    </source>
</evidence>
<accession>A0A0F4GJA5</accession>
<evidence type="ECO:0000256" key="1">
    <source>
        <dbReference type="SAM" id="MobiDB-lite"/>
    </source>
</evidence>
<organism evidence="2 3">
    <name type="scientific">Zymoseptoria brevis</name>
    <dbReference type="NCBI Taxonomy" id="1047168"/>
    <lineage>
        <taxon>Eukaryota</taxon>
        <taxon>Fungi</taxon>
        <taxon>Dikarya</taxon>
        <taxon>Ascomycota</taxon>
        <taxon>Pezizomycotina</taxon>
        <taxon>Dothideomycetes</taxon>
        <taxon>Dothideomycetidae</taxon>
        <taxon>Mycosphaerellales</taxon>
        <taxon>Mycosphaerellaceae</taxon>
        <taxon>Zymoseptoria</taxon>
    </lineage>
</organism>
<gene>
    <name evidence="2" type="ORF">TI39_contig541g00009</name>
</gene>
<dbReference type="AlphaFoldDB" id="A0A0F4GJA5"/>
<evidence type="ECO:0000313" key="2">
    <source>
        <dbReference type="EMBL" id="KJX97157.1"/>
    </source>
</evidence>
<feature type="compositionally biased region" description="Acidic residues" evidence="1">
    <location>
        <begin position="16"/>
        <end position="25"/>
    </location>
</feature>
<reference evidence="2 3" key="1">
    <citation type="submission" date="2015-03" db="EMBL/GenBank/DDBJ databases">
        <title>RNA-seq based gene annotation and comparative genomics of four Zymoseptoria species reveal species-specific pathogenicity related genes and transposable element activity.</title>
        <authorList>
            <person name="Grandaubert J."/>
            <person name="Bhattacharyya A."/>
            <person name="Stukenbrock E.H."/>
        </authorList>
    </citation>
    <scope>NUCLEOTIDE SEQUENCE [LARGE SCALE GENOMIC DNA]</scope>
    <source>
        <strain evidence="2 3">Zb18110</strain>
    </source>
</reference>
<proteinExistence type="predicted"/>
<name>A0A0F4GJA5_9PEZI</name>